<name>A0A1Y5I340_OSTTA</name>
<evidence type="ECO:0000256" key="1">
    <source>
        <dbReference type="ARBA" id="ARBA00022737"/>
    </source>
</evidence>
<organism evidence="5">
    <name type="scientific">Ostreococcus tauri</name>
    <name type="common">Marine green alga</name>
    <dbReference type="NCBI Taxonomy" id="70448"/>
    <lineage>
        <taxon>Eukaryota</taxon>
        <taxon>Viridiplantae</taxon>
        <taxon>Chlorophyta</taxon>
        <taxon>Mamiellophyceae</taxon>
        <taxon>Mamiellales</taxon>
        <taxon>Bathycoccaceae</taxon>
        <taxon>Ostreococcus</taxon>
    </lineage>
</organism>
<accession>A0A1Y5I340</accession>
<dbReference type="PANTHER" id="PTHR47936:SF1">
    <property type="entry name" value="PENTATRICOPEPTIDE REPEAT-CONTAINING PROTEIN GUN1, CHLOROPLASTIC"/>
    <property type="match status" value="1"/>
</dbReference>
<evidence type="ECO:0000259" key="4">
    <source>
        <dbReference type="Pfam" id="PF23276"/>
    </source>
</evidence>
<dbReference type="eggNOG" id="KOG4197">
    <property type="taxonomic scope" value="Eukaryota"/>
</dbReference>
<dbReference type="InterPro" id="IPR057027">
    <property type="entry name" value="TPR_mt"/>
</dbReference>
<evidence type="ECO:0000256" key="2">
    <source>
        <dbReference type="PROSITE-ProRule" id="PRU00708"/>
    </source>
</evidence>
<proteinExistence type="predicted"/>
<evidence type="ECO:0000313" key="5">
    <source>
        <dbReference type="EMBL" id="OUS43861.1"/>
    </source>
</evidence>
<feature type="compositionally biased region" description="Basic and acidic residues" evidence="3">
    <location>
        <begin position="734"/>
        <end position="743"/>
    </location>
</feature>
<reference evidence="5" key="1">
    <citation type="submission" date="2017-04" db="EMBL/GenBank/DDBJ databases">
        <title>Population genomics of picophytoplankton unveils novel chromosome hypervariability.</title>
        <authorList>
            <consortium name="DOE Joint Genome Institute"/>
            <person name="Blanc-Mathieu R."/>
            <person name="Krasovec M."/>
            <person name="Hebrard M."/>
            <person name="Yau S."/>
            <person name="Desgranges E."/>
            <person name="Martin J."/>
            <person name="Schackwitz W."/>
            <person name="Kuo A."/>
            <person name="Salin G."/>
            <person name="Donnadieu C."/>
            <person name="Desdevises Y."/>
            <person name="Sanchez-Ferandin S."/>
            <person name="Moreau H."/>
            <person name="Rivals E."/>
            <person name="Grigoriev I.V."/>
            <person name="Grimsley N."/>
            <person name="Eyre-Walker A."/>
            <person name="Piganeau G."/>
        </authorList>
    </citation>
    <scope>NUCLEOTIDE SEQUENCE [LARGE SCALE GENOMIC DNA]</scope>
    <source>
        <strain evidence="5">RCC 1115</strain>
    </source>
</reference>
<dbReference type="PANTHER" id="PTHR47936">
    <property type="entry name" value="PPR_LONG DOMAIN-CONTAINING PROTEIN"/>
    <property type="match status" value="1"/>
</dbReference>
<dbReference type="InterPro" id="IPR011990">
    <property type="entry name" value="TPR-like_helical_dom_sf"/>
</dbReference>
<feature type="domain" description="Pentatricopeptide repeat-containing protein-mitochondrial" evidence="4">
    <location>
        <begin position="439"/>
        <end position="534"/>
    </location>
</feature>
<dbReference type="InterPro" id="IPR002885">
    <property type="entry name" value="PPR_rpt"/>
</dbReference>
<dbReference type="PROSITE" id="PS51375">
    <property type="entry name" value="PPR"/>
    <property type="match status" value="2"/>
</dbReference>
<evidence type="ECO:0000256" key="3">
    <source>
        <dbReference type="SAM" id="MobiDB-lite"/>
    </source>
</evidence>
<keyword evidence="1" id="KW-0677">Repeat</keyword>
<gene>
    <name evidence="5" type="ORF">BE221DRAFT_193967</name>
</gene>
<dbReference type="AlphaFoldDB" id="A0A1Y5I340"/>
<dbReference type="EMBL" id="KZ155826">
    <property type="protein sequence ID" value="OUS43861.1"/>
    <property type="molecule type" value="Genomic_DNA"/>
</dbReference>
<dbReference type="NCBIfam" id="TIGR00756">
    <property type="entry name" value="PPR"/>
    <property type="match status" value="2"/>
</dbReference>
<dbReference type="Gene3D" id="1.25.40.10">
    <property type="entry name" value="Tetratricopeptide repeat domain"/>
    <property type="match status" value="3"/>
</dbReference>
<feature type="repeat" description="PPR" evidence="2">
    <location>
        <begin position="433"/>
        <end position="467"/>
    </location>
</feature>
<sequence length="770" mass="84866">MGACARARRAVEGVARAARAIARGERARERWLGFDRGMTSASASERAARDAVERRRWVGEMRAALAVNDFEGVRGAFDALSTSGVAHVGASAWYVQLLAAAKAAQPEVALRVVEQMLAANATPDVRTHAAVMSAFVRAGRRREALDWLKMHLYGVSDGVDEGTDEKYDLNHVIGGMIDGDQRRATKRQVNPMLFTTVMNGAALAGDREMMQEIETMMFEFGVPPLADALHCMLKLERVAGTSASVEAVWNRSKMKARALKAHQERVVAHAIHGRQKASHAAEARALAVISLEEMYERIGRKRSDEEFEELRRNNHMGTPYARWTGERGKVEYKDQIEGDEDIKKVGSKEARIATNALMSAFAEIGDVDTVNDWFIRLEEDLGVVADVRTFNALLRAEYVRSQLKSRGEVDLDETMQRFQEVVDAMEDRDIEPSTHTFSTVMQAHAAHGDMQGVAQVLKLMQERDVKLDTTMYNILLSACARAGDLEAALNARSSMAQSGVIAGPDTFIPLFAACEKQAKDFELSESGNEVFTDASDAADPMLEQTRVALDTVELDMLASDVEHNSRSYTALLKARGALGQSDIVLEMLSDVPEDVILDHITISVAVLALAKTEPTKAIAIAENFAQQNGKWDTWLLNSVLIAYVHLGQINQAFQRVQMFVEGGGVPVVSTYNTLFHCAVASGGFAEYAPRIMSEMSVRNLEPDWYTRKYLAAAAAGPSVPDREMAEELLAKCPSGRDDADFHRPSARSDGNDFDFVDHDHDDDFDDDDIV</sequence>
<dbReference type="Pfam" id="PF23276">
    <property type="entry name" value="TPR_24"/>
    <property type="match status" value="1"/>
</dbReference>
<feature type="region of interest" description="Disordered" evidence="3">
    <location>
        <begin position="734"/>
        <end position="770"/>
    </location>
</feature>
<protein>
    <recommendedName>
        <fullName evidence="4">Pentatricopeptide repeat-containing protein-mitochondrial domain-containing protein</fullName>
    </recommendedName>
</protein>
<dbReference type="Proteomes" id="UP000195557">
    <property type="component" value="Unassembled WGS sequence"/>
</dbReference>
<feature type="repeat" description="PPR" evidence="2">
    <location>
        <begin position="468"/>
        <end position="502"/>
    </location>
</feature>